<dbReference type="PANTHER" id="PTHR43290:SF2">
    <property type="entry name" value="MEVALONATE KINASE"/>
    <property type="match status" value="1"/>
</dbReference>
<feature type="domain" description="GHMP kinase C-terminal" evidence="11">
    <location>
        <begin position="206"/>
        <end position="285"/>
    </location>
</feature>
<dbReference type="GO" id="GO:0005829">
    <property type="term" value="C:cytosol"/>
    <property type="evidence" value="ECO:0007669"/>
    <property type="project" value="TreeGrafter"/>
</dbReference>
<dbReference type="GO" id="GO:0004496">
    <property type="term" value="F:mevalonate kinase activity"/>
    <property type="evidence" value="ECO:0007669"/>
    <property type="project" value="InterPro"/>
</dbReference>
<evidence type="ECO:0000256" key="7">
    <source>
        <dbReference type="ARBA" id="ARBA00022842"/>
    </source>
</evidence>
<evidence type="ECO:0000313" key="12">
    <source>
        <dbReference type="EMBL" id="KRM68029.1"/>
    </source>
</evidence>
<dbReference type="InterPro" id="IPR036554">
    <property type="entry name" value="GHMP_kinase_C_sf"/>
</dbReference>
<dbReference type="Gene3D" id="3.30.70.890">
    <property type="entry name" value="GHMP kinase, C-terminal domain"/>
    <property type="match status" value="1"/>
</dbReference>
<keyword evidence="4" id="KW-0547">Nucleotide-binding</keyword>
<dbReference type="PATRIC" id="fig|1423781.4.peg.149"/>
<organism evidence="12 13">
    <name type="scientific">Apilactobacillus ozensis DSM 23829 = JCM 17196</name>
    <dbReference type="NCBI Taxonomy" id="1423781"/>
    <lineage>
        <taxon>Bacteria</taxon>
        <taxon>Bacillati</taxon>
        <taxon>Bacillota</taxon>
        <taxon>Bacilli</taxon>
        <taxon>Lactobacillales</taxon>
        <taxon>Lactobacillaceae</taxon>
        <taxon>Apilactobacillus</taxon>
    </lineage>
</organism>
<evidence type="ECO:0000256" key="6">
    <source>
        <dbReference type="ARBA" id="ARBA00022840"/>
    </source>
</evidence>
<dbReference type="AlphaFoldDB" id="A0A0R2AM42"/>
<gene>
    <name evidence="12" type="ORF">FD06_GL000147</name>
</gene>
<evidence type="ECO:0000313" key="13">
    <source>
        <dbReference type="Proteomes" id="UP000052012"/>
    </source>
</evidence>
<keyword evidence="13" id="KW-1185">Reference proteome</keyword>
<dbReference type="SUPFAM" id="SSF54211">
    <property type="entry name" value="Ribosomal protein S5 domain 2-like"/>
    <property type="match status" value="1"/>
</dbReference>
<dbReference type="SUPFAM" id="SSF55060">
    <property type="entry name" value="GHMP Kinase, C-terminal domain"/>
    <property type="match status" value="1"/>
</dbReference>
<evidence type="ECO:0000256" key="9">
    <source>
        <dbReference type="ARBA" id="ARBA00029438"/>
    </source>
</evidence>
<evidence type="ECO:0000256" key="3">
    <source>
        <dbReference type="ARBA" id="ARBA00022679"/>
    </source>
</evidence>
<dbReference type="EMBL" id="AYYQ01000031">
    <property type="protein sequence ID" value="KRM68029.1"/>
    <property type="molecule type" value="Genomic_DNA"/>
</dbReference>
<dbReference type="NCBIfam" id="TIGR00549">
    <property type="entry name" value="mevalon_kin"/>
    <property type="match status" value="1"/>
</dbReference>
<evidence type="ECO:0000259" key="10">
    <source>
        <dbReference type="Pfam" id="PF00288"/>
    </source>
</evidence>
<dbReference type="STRING" id="1423781.FD06_GL000147"/>
<evidence type="ECO:0000256" key="8">
    <source>
        <dbReference type="ARBA" id="ARBA00023098"/>
    </source>
</evidence>
<comment type="pathway">
    <text evidence="9">Isoprenoid biosynthesis; isopentenyl diphosphate biosynthesis via mevalonate pathway; isopentenyl diphosphate from (R)-mevalonate: step 1/3.</text>
</comment>
<sequence>MGEHSVVYNKPAIALPVTSVALRVEIEPNIENSILIDSDYYRGKLNNVPVNMLGVKKLIHQTLKKIDKENEHFKMFVKSDIPSERGMGSSAATAIGIIKAICNYFNQPINREELLKLSDVEEKITHGNPSGLDAATVSSNYPIWFIHGKKNEQIPFNINGYLIIADSGIRGRTDIAVNYVRELVNNKNKVAIDSINNLGKATIEAKECLAKGNIKKLGNLMNFAHTQLQNIQVSHPLVDKMVSTAKFSGALGAKLTGSGLGGCVISIADSLDTTNKIINNLKKQGISDIWTQQLGSINK</sequence>
<accession>A0A0R2AM42</accession>
<dbReference type="PANTHER" id="PTHR43290">
    <property type="entry name" value="MEVALONATE KINASE"/>
    <property type="match status" value="1"/>
</dbReference>
<proteinExistence type="predicted"/>
<dbReference type="InterPro" id="IPR020568">
    <property type="entry name" value="Ribosomal_Su5_D2-typ_SF"/>
</dbReference>
<dbReference type="Pfam" id="PF08544">
    <property type="entry name" value="GHMP_kinases_C"/>
    <property type="match status" value="1"/>
</dbReference>
<evidence type="ECO:0000256" key="1">
    <source>
        <dbReference type="ARBA" id="ARBA00022490"/>
    </source>
</evidence>
<dbReference type="Proteomes" id="UP000052012">
    <property type="component" value="Unassembled WGS sequence"/>
</dbReference>
<dbReference type="GO" id="GO:0019287">
    <property type="term" value="P:isopentenyl diphosphate biosynthetic process, mevalonate pathway"/>
    <property type="evidence" value="ECO:0007669"/>
    <property type="project" value="UniProtKB-UniPathway"/>
</dbReference>
<dbReference type="Pfam" id="PF00288">
    <property type="entry name" value="GHMP_kinases_N"/>
    <property type="match status" value="1"/>
</dbReference>
<keyword evidence="1" id="KW-0963">Cytoplasm</keyword>
<reference evidence="12 13" key="1">
    <citation type="journal article" date="2015" name="Genome Announc.">
        <title>Expanding the biotechnology potential of lactobacilli through comparative genomics of 213 strains and associated genera.</title>
        <authorList>
            <person name="Sun Z."/>
            <person name="Harris H.M."/>
            <person name="McCann A."/>
            <person name="Guo C."/>
            <person name="Argimon S."/>
            <person name="Zhang W."/>
            <person name="Yang X."/>
            <person name="Jeffery I.B."/>
            <person name="Cooney J.C."/>
            <person name="Kagawa T.F."/>
            <person name="Liu W."/>
            <person name="Song Y."/>
            <person name="Salvetti E."/>
            <person name="Wrobel A."/>
            <person name="Rasinkangas P."/>
            <person name="Parkhill J."/>
            <person name="Rea M.C."/>
            <person name="O'Sullivan O."/>
            <person name="Ritari J."/>
            <person name="Douillard F.P."/>
            <person name="Paul Ross R."/>
            <person name="Yang R."/>
            <person name="Briner A.E."/>
            <person name="Felis G.E."/>
            <person name="de Vos W.M."/>
            <person name="Barrangou R."/>
            <person name="Klaenhammer T.R."/>
            <person name="Caufield P.W."/>
            <person name="Cui Y."/>
            <person name="Zhang H."/>
            <person name="O'Toole P.W."/>
        </authorList>
    </citation>
    <scope>NUCLEOTIDE SEQUENCE [LARGE SCALE GENOMIC DNA]</scope>
    <source>
        <strain evidence="12 13">DSM 23829</strain>
    </source>
</reference>
<dbReference type="InterPro" id="IPR006204">
    <property type="entry name" value="GHMP_kinase_N_dom"/>
</dbReference>
<dbReference type="PRINTS" id="PR00959">
    <property type="entry name" value="MEVGALKINASE"/>
</dbReference>
<evidence type="ECO:0000256" key="5">
    <source>
        <dbReference type="ARBA" id="ARBA00022777"/>
    </source>
</evidence>
<keyword evidence="8" id="KW-0443">Lipid metabolism</keyword>
<dbReference type="UniPathway" id="UPA00057">
    <property type="reaction ID" value="UER00098"/>
</dbReference>
<dbReference type="InterPro" id="IPR006205">
    <property type="entry name" value="Mev_gal_kin"/>
</dbReference>
<keyword evidence="7" id="KW-0460">Magnesium</keyword>
<dbReference type="InterPro" id="IPR014721">
    <property type="entry name" value="Ribsml_uS5_D2-typ_fold_subgr"/>
</dbReference>
<keyword evidence="5 12" id="KW-0418">Kinase</keyword>
<evidence type="ECO:0000256" key="2">
    <source>
        <dbReference type="ARBA" id="ARBA00022516"/>
    </source>
</evidence>
<name>A0A0R2AM42_9LACO</name>
<protein>
    <submittedName>
        <fullName evidence="12">Mevalonate kinase</fullName>
    </submittedName>
</protein>
<dbReference type="GO" id="GO:0005524">
    <property type="term" value="F:ATP binding"/>
    <property type="evidence" value="ECO:0007669"/>
    <property type="project" value="UniProtKB-KW"/>
</dbReference>
<comment type="caution">
    <text evidence="12">The sequence shown here is derived from an EMBL/GenBank/DDBJ whole genome shotgun (WGS) entry which is preliminary data.</text>
</comment>
<evidence type="ECO:0000256" key="4">
    <source>
        <dbReference type="ARBA" id="ARBA00022741"/>
    </source>
</evidence>
<evidence type="ECO:0000259" key="11">
    <source>
        <dbReference type="Pfam" id="PF08544"/>
    </source>
</evidence>
<keyword evidence="6" id="KW-0067">ATP-binding</keyword>
<dbReference type="InterPro" id="IPR013750">
    <property type="entry name" value="GHMP_kinase_C_dom"/>
</dbReference>
<feature type="domain" description="GHMP kinase N-terminal" evidence="10">
    <location>
        <begin position="59"/>
        <end position="136"/>
    </location>
</feature>
<dbReference type="Gene3D" id="3.30.230.10">
    <property type="match status" value="1"/>
</dbReference>
<keyword evidence="2" id="KW-0444">Lipid biosynthesis</keyword>
<keyword evidence="3" id="KW-0808">Transferase</keyword>